<organism evidence="1 2">
    <name type="scientific">Gloeothece citriformis (strain PCC 7424)</name>
    <name type="common">Cyanothece sp. (strain PCC 7424)</name>
    <dbReference type="NCBI Taxonomy" id="65393"/>
    <lineage>
        <taxon>Bacteria</taxon>
        <taxon>Bacillati</taxon>
        <taxon>Cyanobacteriota</taxon>
        <taxon>Cyanophyceae</taxon>
        <taxon>Oscillatoriophycideae</taxon>
        <taxon>Chroococcales</taxon>
        <taxon>Aphanothecaceae</taxon>
        <taxon>Gloeothece</taxon>
        <taxon>Gloeothece citriformis</taxon>
    </lineage>
</organism>
<dbReference type="PANTHER" id="PTHR36791:SF2">
    <property type="entry name" value="OS03G0363400 PROTEIN"/>
    <property type="match status" value="1"/>
</dbReference>
<sequence>MTTWRCVTQCGACCHLQPGDRPELEDYLTPEELRQYLSLVGEDGWCVHFDHSSRKCTIYEQRPLFCRVTPENFKRMYAVEAEEFNEFAIDCCQQQIEAVYGEESPEIDHYNQEIGF</sequence>
<dbReference type="KEGG" id="cyc:PCC7424_2539"/>
<proteinExistence type="predicted"/>
<dbReference type="InterPro" id="IPR005358">
    <property type="entry name" value="Puta_zinc/iron-chelating_dom"/>
</dbReference>
<dbReference type="EMBL" id="CP001291">
    <property type="protein sequence ID" value="ACK70956.1"/>
    <property type="molecule type" value="Genomic_DNA"/>
</dbReference>
<evidence type="ECO:0008006" key="3">
    <source>
        <dbReference type="Google" id="ProtNLM"/>
    </source>
</evidence>
<protein>
    <recommendedName>
        <fullName evidence="3">YkgJ family cysteine cluster protein</fullName>
    </recommendedName>
</protein>
<dbReference type="PANTHER" id="PTHR36791">
    <property type="entry name" value="OS03G0363400 PROTEIN"/>
    <property type="match status" value="1"/>
</dbReference>
<dbReference type="Proteomes" id="UP000002384">
    <property type="component" value="Chromosome"/>
</dbReference>
<accession>B7KK71</accession>
<dbReference type="AlphaFoldDB" id="B7KK71"/>
<keyword evidence="2" id="KW-1185">Reference proteome</keyword>
<dbReference type="OrthoDB" id="486823at2"/>
<dbReference type="RefSeq" id="WP_015954559.1">
    <property type="nucleotide sequence ID" value="NC_011729.1"/>
</dbReference>
<gene>
    <name evidence="1" type="ordered locus">PCC7424_2539</name>
</gene>
<dbReference type="Pfam" id="PF03692">
    <property type="entry name" value="CxxCxxCC"/>
    <property type="match status" value="1"/>
</dbReference>
<dbReference type="eggNOG" id="COG0727">
    <property type="taxonomic scope" value="Bacteria"/>
</dbReference>
<name>B7KK71_GLOC7</name>
<evidence type="ECO:0000313" key="1">
    <source>
        <dbReference type="EMBL" id="ACK70956.1"/>
    </source>
</evidence>
<reference evidence="2" key="1">
    <citation type="journal article" date="2011" name="MBio">
        <title>Novel metabolic attributes of the genus Cyanothece, comprising a group of unicellular nitrogen-fixing Cyanobacteria.</title>
        <authorList>
            <person name="Bandyopadhyay A."/>
            <person name="Elvitigala T."/>
            <person name="Welsh E."/>
            <person name="Stockel J."/>
            <person name="Liberton M."/>
            <person name="Min H."/>
            <person name="Sherman L.A."/>
            <person name="Pakrasi H.B."/>
        </authorList>
    </citation>
    <scope>NUCLEOTIDE SEQUENCE [LARGE SCALE GENOMIC DNA]</scope>
    <source>
        <strain evidence="2">PCC 7424</strain>
    </source>
</reference>
<dbReference type="HOGENOM" id="CLU_112741_1_0_3"/>
<evidence type="ECO:0000313" key="2">
    <source>
        <dbReference type="Proteomes" id="UP000002384"/>
    </source>
</evidence>
<dbReference type="STRING" id="65393.PCC7424_2539"/>